<dbReference type="PANTHER" id="PTHR33204:SF37">
    <property type="entry name" value="HTH-TYPE TRANSCRIPTIONAL REGULATOR YODB"/>
    <property type="match status" value="1"/>
</dbReference>
<evidence type="ECO:0000313" key="6">
    <source>
        <dbReference type="Proteomes" id="UP000738431"/>
    </source>
</evidence>
<dbReference type="EMBL" id="CP139781">
    <property type="protein sequence ID" value="WRQ85573.1"/>
    <property type="molecule type" value="Genomic_DNA"/>
</dbReference>
<evidence type="ECO:0000256" key="1">
    <source>
        <dbReference type="ARBA" id="ARBA00023015"/>
    </source>
</evidence>
<keyword evidence="1" id="KW-0805">Transcription regulation</keyword>
<dbReference type="InterPro" id="IPR036388">
    <property type="entry name" value="WH-like_DNA-bd_sf"/>
</dbReference>
<dbReference type="Gene3D" id="1.10.10.10">
    <property type="entry name" value="Winged helix-like DNA-binding domain superfamily/Winged helix DNA-binding domain"/>
    <property type="match status" value="1"/>
</dbReference>
<dbReference type="InterPro" id="IPR036390">
    <property type="entry name" value="WH_DNA-bd_sf"/>
</dbReference>
<feature type="domain" description="HTH hxlR-type" evidence="4">
    <location>
        <begin position="3"/>
        <end position="111"/>
    </location>
</feature>
<keyword evidence="3" id="KW-0804">Transcription</keyword>
<dbReference type="RefSeq" id="WP_221032884.1">
    <property type="nucleotide sequence ID" value="NZ_CP139781.1"/>
</dbReference>
<dbReference type="PANTHER" id="PTHR33204">
    <property type="entry name" value="TRANSCRIPTIONAL REGULATOR, MARR FAMILY"/>
    <property type="match status" value="1"/>
</dbReference>
<gene>
    <name evidence="5" type="ORF">K1X11_012245</name>
</gene>
<keyword evidence="6" id="KW-1185">Reference proteome</keyword>
<evidence type="ECO:0000256" key="2">
    <source>
        <dbReference type="ARBA" id="ARBA00023125"/>
    </source>
</evidence>
<accession>A0ABZ1C1R1</accession>
<organism evidence="5 6">
    <name type="scientific">Actomonas aquatica</name>
    <dbReference type="NCBI Taxonomy" id="2866162"/>
    <lineage>
        <taxon>Bacteria</taxon>
        <taxon>Pseudomonadati</taxon>
        <taxon>Verrucomicrobiota</taxon>
        <taxon>Opitutia</taxon>
        <taxon>Opitutales</taxon>
        <taxon>Opitutaceae</taxon>
        <taxon>Actomonas</taxon>
    </lineage>
</organism>
<reference evidence="5 6" key="1">
    <citation type="submission" date="2023-12" db="EMBL/GenBank/DDBJ databases">
        <title>Description of an unclassified Opitutus bacterium of Verrucomicrobiota.</title>
        <authorList>
            <person name="Zhang D.-F."/>
        </authorList>
    </citation>
    <scope>NUCLEOTIDE SEQUENCE [LARGE SCALE GENOMIC DNA]</scope>
    <source>
        <strain evidence="5 6">WL0086</strain>
    </source>
</reference>
<name>A0ABZ1C1R1_9BACT</name>
<dbReference type="SUPFAM" id="SSF46785">
    <property type="entry name" value="Winged helix' DNA-binding domain"/>
    <property type="match status" value="1"/>
</dbReference>
<proteinExistence type="predicted"/>
<dbReference type="InterPro" id="IPR002577">
    <property type="entry name" value="HTH_HxlR"/>
</dbReference>
<evidence type="ECO:0000259" key="4">
    <source>
        <dbReference type="PROSITE" id="PS51118"/>
    </source>
</evidence>
<dbReference type="PROSITE" id="PS51118">
    <property type="entry name" value="HTH_HXLR"/>
    <property type="match status" value="1"/>
</dbReference>
<dbReference type="Proteomes" id="UP000738431">
    <property type="component" value="Chromosome"/>
</dbReference>
<keyword evidence="2" id="KW-0238">DNA-binding</keyword>
<dbReference type="Pfam" id="PF01638">
    <property type="entry name" value="HxlR"/>
    <property type="match status" value="1"/>
</dbReference>
<sequence length="113" mass="12735">MPTPHLSLKERNAYRSLEDVVGCKWSAAVVGALQRGVVRPGKLERYIPGISTKILNERLRRLLEYGLIVRRDLSEATTLHVEYHLTPAGERLAGIIEQLHALQTEHDATRDAK</sequence>
<evidence type="ECO:0000313" key="5">
    <source>
        <dbReference type="EMBL" id="WRQ85573.1"/>
    </source>
</evidence>
<protein>
    <submittedName>
        <fullName evidence="5">Helix-turn-helix domain-containing protein</fullName>
    </submittedName>
</protein>
<evidence type="ECO:0000256" key="3">
    <source>
        <dbReference type="ARBA" id="ARBA00023163"/>
    </source>
</evidence>